<evidence type="ECO:0000259" key="2">
    <source>
        <dbReference type="PROSITE" id="PS50234"/>
    </source>
</evidence>
<keyword evidence="1" id="KW-1133">Transmembrane helix</keyword>
<sequence length="395" mass="44929">MSLHFLEPDFLYLLIPLATLFIFWIGVTAIKISKRPNRTYGSKYPLIGKIKLWGLFVIPAGVLMVLALAKPSFDQSSFRASQGDVEVILVVDRSISMRADDIKPSRLEIAKREAVNVESLLREDDKAALFIFGKESHRKIYLSGRFETTFDRLARISFPESLAGDGLIWDSDFATMLENIYQSMDRQDANSEGYSGKNYVPKKRSNRIVIIFSDGEDQLKKEKPVSPEEIQSHKNYLKRLNGALAEFKKRGLKIYPVGIGTQKGVGWTSLLRDYDAGKYVQGEGSMYYDAGDYSEDLLKEWKDKITRLDKENLMFLSRQSGTEQGNKIWSVENSATTVKDYLQFAIDSNRRTLLEFSQGEGDQDLWQYFLLSAVGILGLGILFYPVSGYFKKNKT</sequence>
<dbReference type="Proteomes" id="UP000034845">
    <property type="component" value="Unassembled WGS sequence"/>
</dbReference>
<feature type="transmembrane region" description="Helical" evidence="1">
    <location>
        <begin position="50"/>
        <end position="69"/>
    </location>
</feature>
<comment type="caution">
    <text evidence="3">The sequence shown here is derived from an EMBL/GenBank/DDBJ whole genome shotgun (WGS) entry which is preliminary data.</text>
</comment>
<dbReference type="AlphaFoldDB" id="A0A0G0MEG7"/>
<feature type="transmembrane region" description="Helical" evidence="1">
    <location>
        <begin position="365"/>
        <end position="386"/>
    </location>
</feature>
<keyword evidence="1" id="KW-0812">Transmembrane</keyword>
<reference evidence="3 4" key="1">
    <citation type="journal article" date="2015" name="Nature">
        <title>rRNA introns, odd ribosomes, and small enigmatic genomes across a large radiation of phyla.</title>
        <authorList>
            <person name="Brown C.T."/>
            <person name="Hug L.A."/>
            <person name="Thomas B.C."/>
            <person name="Sharon I."/>
            <person name="Castelle C.J."/>
            <person name="Singh A."/>
            <person name="Wilkins M.J."/>
            <person name="Williams K.H."/>
            <person name="Banfield J.F."/>
        </authorList>
    </citation>
    <scope>NUCLEOTIDE SEQUENCE [LARGE SCALE GENOMIC DNA]</scope>
    <source>
        <strain evidence="4">GW2011_GWA1_39_13</strain>
    </source>
</reference>
<keyword evidence="1" id="KW-0472">Membrane</keyword>
<gene>
    <name evidence="3" type="ORF">UT29_C0002G0041</name>
</gene>
<dbReference type="PROSITE" id="PS50234">
    <property type="entry name" value="VWFA"/>
    <property type="match status" value="1"/>
</dbReference>
<evidence type="ECO:0000313" key="3">
    <source>
        <dbReference type="EMBL" id="KKR02479.1"/>
    </source>
</evidence>
<dbReference type="InterPro" id="IPR036465">
    <property type="entry name" value="vWFA_dom_sf"/>
</dbReference>
<accession>A0A0G0MEG7</accession>
<dbReference type="CDD" id="cd00198">
    <property type="entry name" value="vWFA"/>
    <property type="match status" value="1"/>
</dbReference>
<dbReference type="InterPro" id="IPR002035">
    <property type="entry name" value="VWF_A"/>
</dbReference>
<dbReference type="Gene3D" id="3.40.50.410">
    <property type="entry name" value="von Willebrand factor, type A domain"/>
    <property type="match status" value="1"/>
</dbReference>
<protein>
    <recommendedName>
        <fullName evidence="2">VWFA domain-containing protein</fullName>
    </recommendedName>
</protein>
<dbReference type="SMART" id="SM00327">
    <property type="entry name" value="VWA"/>
    <property type="match status" value="1"/>
</dbReference>
<dbReference type="Pfam" id="PF13519">
    <property type="entry name" value="VWA_2"/>
    <property type="match status" value="1"/>
</dbReference>
<proteinExistence type="predicted"/>
<name>A0A0G0MEG7_YANXG</name>
<organism evidence="3 4">
    <name type="scientific">Yanofskybacteria sp. (strain GW2011_GWA1_39_13)</name>
    <dbReference type="NCBI Taxonomy" id="1619019"/>
    <lineage>
        <taxon>Bacteria</taxon>
        <taxon>Candidatus Yanofskyibacteriota</taxon>
    </lineage>
</organism>
<dbReference type="EMBL" id="LBWF01000002">
    <property type="protein sequence ID" value="KKR02479.1"/>
    <property type="molecule type" value="Genomic_DNA"/>
</dbReference>
<dbReference type="SUPFAM" id="SSF53300">
    <property type="entry name" value="vWA-like"/>
    <property type="match status" value="1"/>
</dbReference>
<feature type="transmembrane region" description="Helical" evidence="1">
    <location>
        <begin position="12"/>
        <end position="30"/>
    </location>
</feature>
<feature type="domain" description="VWFA" evidence="2">
    <location>
        <begin position="86"/>
        <end position="305"/>
    </location>
</feature>
<evidence type="ECO:0000313" key="4">
    <source>
        <dbReference type="Proteomes" id="UP000034845"/>
    </source>
</evidence>
<evidence type="ECO:0000256" key="1">
    <source>
        <dbReference type="SAM" id="Phobius"/>
    </source>
</evidence>